<evidence type="ECO:0000313" key="3">
    <source>
        <dbReference type="EMBL" id="PWU67592.1"/>
    </source>
</evidence>
<dbReference type="Pfam" id="PF00582">
    <property type="entry name" value="Usp"/>
    <property type="match status" value="1"/>
</dbReference>
<dbReference type="SUPFAM" id="SSF52402">
    <property type="entry name" value="Adenine nucleotide alpha hydrolases-like"/>
    <property type="match status" value="1"/>
</dbReference>
<dbReference type="RefSeq" id="WP_109984952.1">
    <property type="nucleotide sequence ID" value="NZ_QGTD01000013.1"/>
</dbReference>
<dbReference type="InterPro" id="IPR006016">
    <property type="entry name" value="UspA"/>
</dbReference>
<dbReference type="InterPro" id="IPR006015">
    <property type="entry name" value="Universal_stress_UspA"/>
</dbReference>
<dbReference type="EMBL" id="QGTD01000013">
    <property type="protein sequence ID" value="PWU67592.1"/>
    <property type="molecule type" value="Genomic_DNA"/>
</dbReference>
<proteinExistence type="inferred from homology"/>
<evidence type="ECO:0000256" key="1">
    <source>
        <dbReference type="ARBA" id="ARBA00008791"/>
    </source>
</evidence>
<dbReference type="InterPro" id="IPR014729">
    <property type="entry name" value="Rossmann-like_a/b/a_fold"/>
</dbReference>
<dbReference type="PANTHER" id="PTHR46268:SF6">
    <property type="entry name" value="UNIVERSAL STRESS PROTEIN UP12"/>
    <property type="match status" value="1"/>
</dbReference>
<comment type="caution">
    <text evidence="3">The sequence shown here is derived from an EMBL/GenBank/DDBJ whole genome shotgun (WGS) entry which is preliminary data.</text>
</comment>
<feature type="domain" description="UspA" evidence="2">
    <location>
        <begin position="4"/>
        <end position="161"/>
    </location>
</feature>
<sequence>MVFSQILVAFDGSEDSVLALQKAKELAFECKSNLTIAYVHDENYAAPLASEQTVIPAHSHGFVGTAPSPNRMERAASKQMDHTPEKVLEKARNLLESIQYNADYETLYGNPAKEICDFANNMKVDLIVIGSRGLGKIKKMMMGSVSNKVTNNAHCPVLVVK</sequence>
<dbReference type="CDD" id="cd00293">
    <property type="entry name" value="USP-like"/>
    <property type="match status" value="1"/>
</dbReference>
<keyword evidence="4" id="KW-1185">Reference proteome</keyword>
<accession>A0A317KVR3</accession>
<dbReference type="PANTHER" id="PTHR46268">
    <property type="entry name" value="STRESS RESPONSE PROTEIN NHAX"/>
    <property type="match status" value="1"/>
</dbReference>
<dbReference type="Gene3D" id="3.40.50.620">
    <property type="entry name" value="HUPs"/>
    <property type="match status" value="1"/>
</dbReference>
<reference evidence="3 4" key="1">
    <citation type="submission" date="2018-05" db="EMBL/GenBank/DDBJ databases">
        <title>Genomic analysis of Gracilibacillus dipsosauri DD1 reveals novel features of a salt-tolerant amylase.</title>
        <authorList>
            <person name="Deutch C.E."/>
            <person name="Yang S."/>
        </authorList>
    </citation>
    <scope>NUCLEOTIDE SEQUENCE [LARGE SCALE GENOMIC DNA]</scope>
    <source>
        <strain evidence="3 4">DD1</strain>
    </source>
</reference>
<dbReference type="OrthoDB" id="2426295at2"/>
<organism evidence="3 4">
    <name type="scientific">Gracilibacillus dipsosauri</name>
    <dbReference type="NCBI Taxonomy" id="178340"/>
    <lineage>
        <taxon>Bacteria</taxon>
        <taxon>Bacillati</taxon>
        <taxon>Bacillota</taxon>
        <taxon>Bacilli</taxon>
        <taxon>Bacillales</taxon>
        <taxon>Bacillaceae</taxon>
        <taxon>Gracilibacillus</taxon>
    </lineage>
</organism>
<dbReference type="PRINTS" id="PR01438">
    <property type="entry name" value="UNVRSLSTRESS"/>
</dbReference>
<evidence type="ECO:0000259" key="2">
    <source>
        <dbReference type="Pfam" id="PF00582"/>
    </source>
</evidence>
<evidence type="ECO:0000313" key="4">
    <source>
        <dbReference type="Proteomes" id="UP000245624"/>
    </source>
</evidence>
<dbReference type="AlphaFoldDB" id="A0A317KVR3"/>
<dbReference type="Proteomes" id="UP000245624">
    <property type="component" value="Unassembled WGS sequence"/>
</dbReference>
<comment type="similarity">
    <text evidence="1">Belongs to the universal stress protein A family.</text>
</comment>
<gene>
    <name evidence="3" type="ORF">DLJ74_14105</name>
</gene>
<name>A0A317KVR3_9BACI</name>
<protein>
    <recommendedName>
        <fullName evidence="2">UspA domain-containing protein</fullName>
    </recommendedName>
</protein>